<evidence type="ECO:0000313" key="5">
    <source>
        <dbReference type="EMBL" id="ALV28277.1"/>
    </source>
</evidence>
<keyword evidence="6" id="KW-1185">Reference proteome</keyword>
<feature type="domain" description="Methyl-accepting transducer" evidence="4">
    <location>
        <begin position="75"/>
        <end position="304"/>
    </location>
</feature>
<dbReference type="Gene3D" id="1.10.287.950">
    <property type="entry name" value="Methyl-accepting chemotaxis protein"/>
    <property type="match status" value="1"/>
</dbReference>
<dbReference type="PROSITE" id="PS50111">
    <property type="entry name" value="CHEMOTAXIS_TRANSDUC_2"/>
    <property type="match status" value="1"/>
</dbReference>
<evidence type="ECO:0000259" key="4">
    <source>
        <dbReference type="PROSITE" id="PS50111"/>
    </source>
</evidence>
<dbReference type="PANTHER" id="PTHR32089">
    <property type="entry name" value="METHYL-ACCEPTING CHEMOTAXIS PROTEIN MCPB"/>
    <property type="match status" value="1"/>
</dbReference>
<proteinExistence type="inferred from homology"/>
<name>A0A0U3P987_9HYPH</name>
<dbReference type="GO" id="GO:0016020">
    <property type="term" value="C:membrane"/>
    <property type="evidence" value="ECO:0007669"/>
    <property type="project" value="InterPro"/>
</dbReference>
<keyword evidence="1 3" id="KW-0807">Transducer</keyword>
<dbReference type="PANTHER" id="PTHR32089:SF112">
    <property type="entry name" value="LYSOZYME-LIKE PROTEIN-RELATED"/>
    <property type="match status" value="1"/>
</dbReference>
<dbReference type="SMART" id="SM00283">
    <property type="entry name" value="MA"/>
    <property type="match status" value="1"/>
</dbReference>
<dbReference type="STRING" id="121719.APZ00_15385"/>
<evidence type="ECO:0000313" key="6">
    <source>
        <dbReference type="Proteomes" id="UP000064921"/>
    </source>
</evidence>
<dbReference type="InterPro" id="IPR025991">
    <property type="entry name" value="Chemoreceptor_zinc-bind_dom"/>
</dbReference>
<dbReference type="Proteomes" id="UP000064921">
    <property type="component" value="Chromosome"/>
</dbReference>
<dbReference type="KEGG" id="pphr:APZ00_15385"/>
<protein>
    <recommendedName>
        <fullName evidence="4">Methyl-accepting transducer domain-containing protein</fullName>
    </recommendedName>
</protein>
<gene>
    <name evidence="5" type="ORF">APZ00_15385</name>
</gene>
<dbReference type="GO" id="GO:0006935">
    <property type="term" value="P:chemotaxis"/>
    <property type="evidence" value="ECO:0007669"/>
    <property type="project" value="InterPro"/>
</dbReference>
<dbReference type="InterPro" id="IPR004090">
    <property type="entry name" value="Chemotax_Me-accpt_rcpt"/>
</dbReference>
<dbReference type="AlphaFoldDB" id="A0A0U3P987"/>
<dbReference type="InterPro" id="IPR004089">
    <property type="entry name" value="MCPsignal_dom"/>
</dbReference>
<sequence length="455" mass="48043">MMFGLKSAAPAIAVKQPEFDVAALVGALRAVEGHLELQGTGSLPAEVVSALASLKMAFDRENETQLQQTVDYSLQASRAMAATARITGEIRETDNRARAISGGVDELTASIEQIAATASEAASSMEEAHSVLDGGAAATRSAAVSSRRIGDSFDRMSEGARQLAAAAEQIGMFVSTIDGLAQQTNLLALNATIEAARAGEAGKGFAVVASEVKQLSGQTQKATDDIRARIERLQVHVSEVLDTVSVVQDLVGSSVEQAEEAAEKIGSVLGHVGSNSSRMNAISGLLQAQSEAVREIAEGIHAVASHSQAASRYADDVIKAVGSSEAVINTQFASLEGRNVRNYVLHRAKSDHLLWKKRLSEMLVGLNSLKSAELSDHHQCRLGKWYDAVSDKALRSNPAFTALLPVHEAVHAHGKKAADLHAKGDMKGAEAEIAAMERASDEVLSRIDALLRATR</sequence>
<reference evidence="5 6" key="1">
    <citation type="submission" date="2015-10" db="EMBL/GenBank/DDBJ databases">
        <title>The world's first case of liver abscess caused by Pannonibacter phragmitetus.</title>
        <authorList>
            <person name="Ming D."/>
            <person name="Wang M."/>
            <person name="Zhou Y."/>
            <person name="Jiang T."/>
            <person name="Hu S."/>
        </authorList>
    </citation>
    <scope>NUCLEOTIDE SEQUENCE [LARGE SCALE GENOMIC DNA]</scope>
    <source>
        <strain evidence="5 6">31801</strain>
    </source>
</reference>
<evidence type="ECO:0000256" key="1">
    <source>
        <dbReference type="ARBA" id="ARBA00023224"/>
    </source>
</evidence>
<dbReference type="GO" id="GO:0007165">
    <property type="term" value="P:signal transduction"/>
    <property type="evidence" value="ECO:0007669"/>
    <property type="project" value="UniProtKB-KW"/>
</dbReference>
<comment type="similarity">
    <text evidence="2">Belongs to the methyl-accepting chemotaxis (MCP) protein family.</text>
</comment>
<evidence type="ECO:0000256" key="3">
    <source>
        <dbReference type="PROSITE-ProRule" id="PRU00284"/>
    </source>
</evidence>
<evidence type="ECO:0000256" key="2">
    <source>
        <dbReference type="ARBA" id="ARBA00029447"/>
    </source>
</evidence>
<dbReference type="Gene3D" id="1.20.120.30">
    <property type="entry name" value="Aspartate receptor, ligand-binding domain"/>
    <property type="match status" value="1"/>
</dbReference>
<dbReference type="SUPFAM" id="SSF58104">
    <property type="entry name" value="Methyl-accepting chemotaxis protein (MCP) signaling domain"/>
    <property type="match status" value="1"/>
</dbReference>
<dbReference type="eggNOG" id="COG0840">
    <property type="taxonomic scope" value="Bacteria"/>
</dbReference>
<accession>A0A0U3P987</accession>
<dbReference type="PRINTS" id="PR00260">
    <property type="entry name" value="CHEMTRNSDUCR"/>
</dbReference>
<dbReference type="GO" id="GO:0004888">
    <property type="term" value="F:transmembrane signaling receptor activity"/>
    <property type="evidence" value="ECO:0007669"/>
    <property type="project" value="InterPro"/>
</dbReference>
<organism evidence="5 6">
    <name type="scientific">Pannonibacter phragmitetus</name>
    <dbReference type="NCBI Taxonomy" id="121719"/>
    <lineage>
        <taxon>Bacteria</taxon>
        <taxon>Pseudomonadati</taxon>
        <taxon>Pseudomonadota</taxon>
        <taxon>Alphaproteobacteria</taxon>
        <taxon>Hyphomicrobiales</taxon>
        <taxon>Stappiaceae</taxon>
        <taxon>Pannonibacter</taxon>
    </lineage>
</organism>
<dbReference type="Pfam" id="PF13682">
    <property type="entry name" value="CZB"/>
    <property type="match status" value="1"/>
</dbReference>
<dbReference type="Pfam" id="PF00015">
    <property type="entry name" value="MCPsignal"/>
    <property type="match status" value="1"/>
</dbReference>
<dbReference type="EMBL" id="CP013068">
    <property type="protein sequence ID" value="ALV28277.1"/>
    <property type="molecule type" value="Genomic_DNA"/>
</dbReference>